<dbReference type="AlphaFoldDB" id="A0A1X9SMH1"/>
<accession>A0A1X9SMH1</accession>
<dbReference type="InterPro" id="IPR036322">
    <property type="entry name" value="WD40_repeat_dom_sf"/>
</dbReference>
<dbReference type="RefSeq" id="WP_096016336.1">
    <property type="nucleotide sequence ID" value="NZ_CP015578.1"/>
</dbReference>
<sequence>MNFKISILSILTIFILAGCSTKREYYEPEFISKNMSFDSSLSSSIDQSSKYGAVLKDGSILLKNGKIVELDLSKNDNFLGEYQNKLLISSIDGKFRVLVDQDEYYTTKFDARIVSASISDNYLATLSANNTIYLIDMISDELLLEYNISPAYAIDVKMANPVFLNSIIVYPTLDGKIMIVDRANGRILRDAIVSSEPFFNNIIFLDLIGDKMFAASATKLMAISPQGVKHYDGQIKDVLLYSGKIYLFLKDGMVEILDLELNKLGNRNFKFAIFSGVIPKNDKLYIIEKTGYMFVTDLNLDNLEIIELDSKIDNKSFMGLEAFYYDNEILELK</sequence>
<dbReference type="GeneID" id="46921175"/>
<dbReference type="SUPFAM" id="SSF50978">
    <property type="entry name" value="WD40 repeat-like"/>
    <property type="match status" value="1"/>
</dbReference>
<dbReference type="EMBL" id="CP015578">
    <property type="protein sequence ID" value="ARQ97446.1"/>
    <property type="molecule type" value="Genomic_DNA"/>
</dbReference>
<evidence type="ECO:0000313" key="2">
    <source>
        <dbReference type="Proteomes" id="UP000202031"/>
    </source>
</evidence>
<protein>
    <submittedName>
        <fullName evidence="1">Putative lipoprotein, putative beta-barrel assembly machinery complex lipoprotein BamB</fullName>
    </submittedName>
</protein>
<dbReference type="PROSITE" id="PS51257">
    <property type="entry name" value="PROKAR_LIPOPROTEIN"/>
    <property type="match status" value="1"/>
</dbReference>
<dbReference type="InterPro" id="IPR015943">
    <property type="entry name" value="WD40/YVTN_repeat-like_dom_sf"/>
</dbReference>
<evidence type="ECO:0000313" key="1">
    <source>
        <dbReference type="EMBL" id="ARQ97446.1"/>
    </source>
</evidence>
<dbReference type="Gene3D" id="2.130.10.10">
    <property type="entry name" value="YVTN repeat-like/Quinoprotein amine dehydrogenase"/>
    <property type="match status" value="1"/>
</dbReference>
<gene>
    <name evidence="1" type="ORF">CLAN_0699</name>
</gene>
<reference evidence="2" key="2">
    <citation type="journal article" date="2017" name="Genome Biol. Evol.">
        <title>Comparative genomic analysis identifies a Campylobacter clade deficient in selenium metabolism.</title>
        <authorList>
            <person name="Miller W.G."/>
            <person name="Yee E."/>
            <person name="Lopes B.S."/>
            <person name="Chapman M.H."/>
            <person name="Huynh S."/>
            <person name="Bono J.L."/>
            <person name="Parker C.T."/>
            <person name="Strachan N.J.C."/>
            <person name="Forbes K.J."/>
        </authorList>
    </citation>
    <scope>NUCLEOTIDE SEQUENCE [LARGE SCALE GENOMIC DNA]</scope>
    <source>
        <strain evidence="2">NCTC 13004</strain>
    </source>
</reference>
<name>A0A1X9SMH1_9BACT</name>
<proteinExistence type="predicted"/>
<keyword evidence="1" id="KW-0449">Lipoprotein</keyword>
<organism evidence="1 2">
    <name type="scientific">Campylobacter lanienae NCTC 13004</name>
    <dbReference type="NCBI Taxonomy" id="1031753"/>
    <lineage>
        <taxon>Bacteria</taxon>
        <taxon>Pseudomonadati</taxon>
        <taxon>Campylobacterota</taxon>
        <taxon>Epsilonproteobacteria</taxon>
        <taxon>Campylobacterales</taxon>
        <taxon>Campylobacteraceae</taxon>
        <taxon>Campylobacter</taxon>
    </lineage>
</organism>
<reference evidence="2" key="1">
    <citation type="journal article" date="2017" name="Genome Biol. Evol.">
        <title>Comparative Genomic Analysis Identifies a Campylobacter Clade Deficient in Selenium Metabolism.</title>
        <authorList>
            <person name="Miller W.G."/>
            <person name="Yee E."/>
            <person name="Lopes B.S."/>
            <person name="Chapman M.H."/>
            <person name="Huynh S."/>
            <person name="Bono J.L."/>
            <person name="Parker C.T."/>
            <person name="Strachan N.J.C."/>
            <person name="Forbes K.J."/>
        </authorList>
    </citation>
    <scope>NUCLEOTIDE SEQUENCE [LARGE SCALE GENOMIC DNA]</scope>
    <source>
        <strain evidence="2">NCTC 13004</strain>
    </source>
</reference>
<dbReference type="KEGG" id="clx:CLAN_0699"/>
<dbReference type="Proteomes" id="UP000202031">
    <property type="component" value="Chromosome"/>
</dbReference>